<evidence type="ECO:0000256" key="2">
    <source>
        <dbReference type="ARBA" id="ARBA00022598"/>
    </source>
</evidence>
<dbReference type="Gene3D" id="3.90.170.10">
    <property type="entry name" value="Adenylosuccinate Synthetase, subunit A, domain 3"/>
    <property type="match status" value="1"/>
</dbReference>
<dbReference type="RefSeq" id="WP_131598221.1">
    <property type="nucleotide sequence ID" value="NZ_CBDBYK010000003.1"/>
</dbReference>
<feature type="binding site" evidence="8">
    <location>
        <begin position="41"/>
        <end position="43"/>
    </location>
    <ligand>
        <name>GTP</name>
        <dbReference type="ChEBI" id="CHEBI:37565"/>
    </ligand>
</feature>
<evidence type="ECO:0000256" key="5">
    <source>
        <dbReference type="ARBA" id="ARBA00022755"/>
    </source>
</evidence>
<dbReference type="AlphaFoldDB" id="A0A4R0XW28"/>
<dbReference type="NCBIfam" id="TIGR00184">
    <property type="entry name" value="purA"/>
    <property type="match status" value="1"/>
</dbReference>
<feature type="active site" evidence="9">
    <location>
        <position position="141"/>
    </location>
</feature>
<proteinExistence type="inferred from homology"/>
<dbReference type="PANTHER" id="PTHR11846:SF0">
    <property type="entry name" value="ADENYLOSUCCINATE SYNTHETASE"/>
    <property type="match status" value="1"/>
</dbReference>
<dbReference type="Proteomes" id="UP000294192">
    <property type="component" value="Unassembled WGS sequence"/>
</dbReference>
<keyword evidence="2 8" id="KW-0436">Ligase</keyword>
<dbReference type="HAMAP" id="MF_00011">
    <property type="entry name" value="Adenylosucc_synth"/>
    <property type="match status" value="1"/>
</dbReference>
<feature type="active site" description="Proton acceptor" evidence="8">
    <location>
        <position position="14"/>
    </location>
</feature>
<dbReference type="GO" id="GO:0000287">
    <property type="term" value="F:magnesium ion binding"/>
    <property type="evidence" value="ECO:0007669"/>
    <property type="project" value="UniProtKB-UniRule"/>
</dbReference>
<evidence type="ECO:0000256" key="6">
    <source>
        <dbReference type="ARBA" id="ARBA00022842"/>
    </source>
</evidence>
<feature type="binding site" description="in other chain" evidence="8">
    <location>
        <begin position="14"/>
        <end position="17"/>
    </location>
    <ligand>
        <name>IMP</name>
        <dbReference type="ChEBI" id="CHEBI:58053"/>
        <note>ligand shared between dimeric partners</note>
    </ligand>
</feature>
<dbReference type="NCBIfam" id="NF002223">
    <property type="entry name" value="PRK01117.1"/>
    <property type="match status" value="1"/>
</dbReference>
<comment type="similarity">
    <text evidence="8 10">Belongs to the adenylosuccinate synthetase family.</text>
</comment>
<dbReference type="SUPFAM" id="SSF52540">
    <property type="entry name" value="P-loop containing nucleoside triphosphate hydrolases"/>
    <property type="match status" value="1"/>
</dbReference>
<dbReference type="Gene3D" id="3.40.440.10">
    <property type="entry name" value="Adenylosuccinate Synthetase, subunit A, domain 1"/>
    <property type="match status" value="1"/>
</dbReference>
<name>A0A4R0XW28_9MOLU</name>
<feature type="binding site" evidence="8">
    <location>
        <begin position="13"/>
        <end position="19"/>
    </location>
    <ligand>
        <name>GTP</name>
        <dbReference type="ChEBI" id="CHEBI:37565"/>
    </ligand>
</feature>
<dbReference type="GO" id="GO:0004019">
    <property type="term" value="F:adenylosuccinate synthase activity"/>
    <property type="evidence" value="ECO:0007669"/>
    <property type="project" value="UniProtKB-UniRule"/>
</dbReference>
<gene>
    <name evidence="8" type="primary">purA</name>
    <name evidence="11" type="ORF">C4B24_00185</name>
</gene>
<evidence type="ECO:0000256" key="7">
    <source>
        <dbReference type="ARBA" id="ARBA00023134"/>
    </source>
</evidence>
<feature type="binding site" evidence="8">
    <location>
        <position position="306"/>
    </location>
    <ligand>
        <name>GTP</name>
        <dbReference type="ChEBI" id="CHEBI:37565"/>
    </ligand>
</feature>
<organism evidence="11 12">
    <name type="scientific">Mycoplasma marinum</name>
    <dbReference type="NCBI Taxonomy" id="1937190"/>
    <lineage>
        <taxon>Bacteria</taxon>
        <taxon>Bacillati</taxon>
        <taxon>Mycoplasmatota</taxon>
        <taxon>Mollicutes</taxon>
        <taxon>Mycoplasmataceae</taxon>
        <taxon>Mycoplasma</taxon>
    </lineage>
</organism>
<feature type="binding site" evidence="8">
    <location>
        <position position="41"/>
    </location>
    <ligand>
        <name>Mg(2+)</name>
        <dbReference type="ChEBI" id="CHEBI:18420"/>
    </ligand>
</feature>
<sequence length="426" mass="47440">MYKTKVVIGAQWGDEGKGKVSDYLAQKADLVVRYQGGNNAGHTIEFGGNKYALKHIPSGVFNPKTTNIMAQGMVINPKMLLDEIAELKSKGISDFKLLISDRAHVILPYHLDLDGAIEELKGPIKKIGTTKKGIGPCYEDKYARIGIRYGDFINEDVFLEKLEDTLLIKNKVLKAFDLKTYTAKEIFEEYKEYAAILKERVVETGSLLAKEIESGKSVVFEGAQGVMLCIDNGTYPFVTSSSPTASAIPLYAGLSNKHVTSTIGIVKAYTTRVGVGALPTEIHEASINDDICERGREYGTVTGRRRRIGWLDTVVLKHSARVSGFTELTMTLLDVLDNRETIKIGYAYELDGKEIDYIPGSNTEYDRVDVKYIEMPGWNEDITKVKKYEDLPKNTKAYIEKVEELVGVPVKIFSVGPDREQTIEIK</sequence>
<keyword evidence="8" id="KW-0963">Cytoplasm</keyword>
<dbReference type="Gene3D" id="1.10.300.10">
    <property type="entry name" value="Adenylosuccinate Synthetase, subunit A, domain 2"/>
    <property type="match status" value="1"/>
</dbReference>
<dbReference type="PANTHER" id="PTHR11846">
    <property type="entry name" value="ADENYLOSUCCINATE SYNTHETASE"/>
    <property type="match status" value="1"/>
</dbReference>
<dbReference type="PROSITE" id="PS00513">
    <property type="entry name" value="ADENYLOSUCCIN_SYN_2"/>
    <property type="match status" value="1"/>
</dbReference>
<accession>A0A4R0XW28</accession>
<dbReference type="CDD" id="cd03108">
    <property type="entry name" value="AdSS"/>
    <property type="match status" value="1"/>
</dbReference>
<evidence type="ECO:0000256" key="8">
    <source>
        <dbReference type="HAMAP-Rule" id="MF_00011"/>
    </source>
</evidence>
<dbReference type="GO" id="GO:0046040">
    <property type="term" value="P:IMP metabolic process"/>
    <property type="evidence" value="ECO:0007669"/>
    <property type="project" value="TreeGrafter"/>
</dbReference>
<dbReference type="UniPathway" id="UPA00075">
    <property type="reaction ID" value="UER00335"/>
</dbReference>
<comment type="pathway">
    <text evidence="8 10">Purine metabolism; AMP biosynthesis via de novo pathway; AMP from IMP: step 1/2.</text>
</comment>
<dbReference type="InterPro" id="IPR042110">
    <property type="entry name" value="Adenylosuccinate_synth_dom2"/>
</dbReference>
<evidence type="ECO:0000256" key="1">
    <source>
        <dbReference type="ARBA" id="ARBA00011738"/>
    </source>
</evidence>
<evidence type="ECO:0000256" key="3">
    <source>
        <dbReference type="ARBA" id="ARBA00022723"/>
    </source>
</evidence>
<protein>
    <recommendedName>
        <fullName evidence="8 10">Adenylosuccinate synthetase</fullName>
        <shortName evidence="8">AMPSase</shortName>
        <shortName evidence="8">AdSS</shortName>
        <ecNumber evidence="8 10">6.3.4.4</ecNumber>
    </recommendedName>
    <alternativeName>
        <fullName evidence="8">IMP--aspartate ligase</fullName>
    </alternativeName>
</protein>
<feature type="binding site" description="in other chain" evidence="8">
    <location>
        <position position="130"/>
    </location>
    <ligand>
        <name>IMP</name>
        <dbReference type="ChEBI" id="CHEBI:58053"/>
        <note>ligand shared between dimeric partners</note>
    </ligand>
</feature>
<dbReference type="FunFam" id="1.10.300.10:FF:000001">
    <property type="entry name" value="Adenylosuccinate synthetase"/>
    <property type="match status" value="1"/>
</dbReference>
<comment type="catalytic activity">
    <reaction evidence="8 10">
        <text>IMP + L-aspartate + GTP = N(6)-(1,2-dicarboxyethyl)-AMP + GDP + phosphate + 2 H(+)</text>
        <dbReference type="Rhea" id="RHEA:15753"/>
        <dbReference type="ChEBI" id="CHEBI:15378"/>
        <dbReference type="ChEBI" id="CHEBI:29991"/>
        <dbReference type="ChEBI" id="CHEBI:37565"/>
        <dbReference type="ChEBI" id="CHEBI:43474"/>
        <dbReference type="ChEBI" id="CHEBI:57567"/>
        <dbReference type="ChEBI" id="CHEBI:58053"/>
        <dbReference type="ChEBI" id="CHEBI:58189"/>
        <dbReference type="EC" id="6.3.4.4"/>
    </reaction>
</comment>
<feature type="binding site" description="in other chain" evidence="8">
    <location>
        <begin position="39"/>
        <end position="42"/>
    </location>
    <ligand>
        <name>IMP</name>
        <dbReference type="ChEBI" id="CHEBI:58053"/>
        <note>ligand shared between dimeric partners</note>
    </ligand>
</feature>
<feature type="binding site" evidence="8">
    <location>
        <begin position="414"/>
        <end position="416"/>
    </location>
    <ligand>
        <name>GTP</name>
        <dbReference type="ChEBI" id="CHEBI:37565"/>
    </ligand>
</feature>
<comment type="subunit">
    <text evidence="1 8">Homodimer.</text>
</comment>
<feature type="binding site" description="in other chain" evidence="8">
    <location>
        <position position="239"/>
    </location>
    <ligand>
        <name>IMP</name>
        <dbReference type="ChEBI" id="CHEBI:58053"/>
        <note>ligand shared between dimeric partners</note>
    </ligand>
</feature>
<evidence type="ECO:0000256" key="10">
    <source>
        <dbReference type="RuleBase" id="RU000520"/>
    </source>
</evidence>
<dbReference type="OrthoDB" id="9807553at2"/>
<comment type="cofactor">
    <cofactor evidence="8">
        <name>Mg(2+)</name>
        <dbReference type="ChEBI" id="CHEBI:18420"/>
    </cofactor>
    <text evidence="8">Binds 1 Mg(2+) ion per subunit.</text>
</comment>
<feature type="binding site" evidence="8">
    <location>
        <position position="14"/>
    </location>
    <ligand>
        <name>Mg(2+)</name>
        <dbReference type="ChEBI" id="CHEBI:18420"/>
    </ligand>
</feature>
<dbReference type="InterPro" id="IPR033128">
    <property type="entry name" value="Adenylosuccin_syn_Lys_AS"/>
</dbReference>
<dbReference type="InterPro" id="IPR042109">
    <property type="entry name" value="Adenylosuccinate_synth_dom1"/>
</dbReference>
<dbReference type="Pfam" id="PF00709">
    <property type="entry name" value="Adenylsucc_synt"/>
    <property type="match status" value="1"/>
</dbReference>
<feature type="binding site" description="in other chain" evidence="8">
    <location>
        <position position="224"/>
    </location>
    <ligand>
        <name>IMP</name>
        <dbReference type="ChEBI" id="CHEBI:58053"/>
        <note>ligand shared between dimeric partners</note>
    </ligand>
</feature>
<keyword evidence="3 8" id="KW-0479">Metal-binding</keyword>
<dbReference type="InterPro" id="IPR027417">
    <property type="entry name" value="P-loop_NTPase"/>
</dbReference>
<dbReference type="EC" id="6.3.4.4" evidence="8 10"/>
<dbReference type="InterPro" id="IPR042111">
    <property type="entry name" value="Adenylosuccinate_synth_dom3"/>
</dbReference>
<keyword evidence="12" id="KW-1185">Reference proteome</keyword>
<evidence type="ECO:0000313" key="11">
    <source>
        <dbReference type="EMBL" id="TCG12017.1"/>
    </source>
</evidence>
<dbReference type="SMART" id="SM00788">
    <property type="entry name" value="Adenylsucc_synt"/>
    <property type="match status" value="1"/>
</dbReference>
<feature type="binding site" evidence="8">
    <location>
        <begin position="332"/>
        <end position="334"/>
    </location>
    <ligand>
        <name>GTP</name>
        <dbReference type="ChEBI" id="CHEBI:37565"/>
    </ligand>
</feature>
<comment type="subcellular location">
    <subcellularLocation>
        <location evidence="8">Cytoplasm</location>
    </subcellularLocation>
</comment>
<dbReference type="EMBL" id="PSZO01000001">
    <property type="protein sequence ID" value="TCG12017.1"/>
    <property type="molecule type" value="Genomic_DNA"/>
</dbReference>
<feature type="active site" description="Proton donor" evidence="8">
    <location>
        <position position="42"/>
    </location>
</feature>
<feature type="binding site" evidence="8">
    <location>
        <begin position="300"/>
        <end position="306"/>
    </location>
    <ligand>
        <name>substrate</name>
    </ligand>
</feature>
<comment type="caution">
    <text evidence="11">The sequence shown here is derived from an EMBL/GenBank/DDBJ whole genome shotgun (WGS) entry which is preliminary data.</text>
</comment>
<dbReference type="PROSITE" id="PS01266">
    <property type="entry name" value="ADENYLOSUCCIN_SYN_1"/>
    <property type="match status" value="1"/>
</dbReference>
<feature type="binding site" evidence="8">
    <location>
        <position position="144"/>
    </location>
    <ligand>
        <name>IMP</name>
        <dbReference type="ChEBI" id="CHEBI:58053"/>
        <note>ligand shared between dimeric partners</note>
    </ligand>
</feature>
<dbReference type="InterPro" id="IPR018220">
    <property type="entry name" value="Adenylosuccin_syn_GTP-bd"/>
</dbReference>
<evidence type="ECO:0000256" key="9">
    <source>
        <dbReference type="PROSITE-ProRule" id="PRU10134"/>
    </source>
</evidence>
<dbReference type="GO" id="GO:0044208">
    <property type="term" value="P:'de novo' AMP biosynthetic process"/>
    <property type="evidence" value="ECO:0007669"/>
    <property type="project" value="UniProtKB-UniRule"/>
</dbReference>
<dbReference type="InterPro" id="IPR001114">
    <property type="entry name" value="Adenylosuccinate_synthetase"/>
</dbReference>
<keyword evidence="5 8" id="KW-0658">Purine biosynthesis</keyword>
<keyword evidence="6 8" id="KW-0460">Magnesium</keyword>
<dbReference type="GO" id="GO:0005737">
    <property type="term" value="C:cytoplasm"/>
    <property type="evidence" value="ECO:0007669"/>
    <property type="project" value="UniProtKB-SubCell"/>
</dbReference>
<keyword evidence="4 8" id="KW-0547">Nucleotide-binding</keyword>
<evidence type="ECO:0000256" key="4">
    <source>
        <dbReference type="ARBA" id="ARBA00022741"/>
    </source>
</evidence>
<evidence type="ECO:0000313" key="12">
    <source>
        <dbReference type="Proteomes" id="UP000294192"/>
    </source>
</evidence>
<feature type="binding site" description="in other chain" evidence="8">
    <location>
        <position position="304"/>
    </location>
    <ligand>
        <name>IMP</name>
        <dbReference type="ChEBI" id="CHEBI:58053"/>
        <note>ligand shared between dimeric partners</note>
    </ligand>
</feature>
<reference evidence="11 12" key="1">
    <citation type="submission" date="2018-02" db="EMBL/GenBank/DDBJ databases">
        <title>Mycoplasma marinum and Mycoplasma todarodis sp. nov., moderately halophilic and psychrotolerant mycoplasmas isolated from cephalopods.</title>
        <authorList>
            <person name="Viver T."/>
        </authorList>
    </citation>
    <scope>NUCLEOTIDE SEQUENCE [LARGE SCALE GENOMIC DNA]</scope>
    <source>
        <strain evidence="11 12">PE</strain>
    </source>
</reference>
<dbReference type="GO" id="GO:0005525">
    <property type="term" value="F:GTP binding"/>
    <property type="evidence" value="ECO:0007669"/>
    <property type="project" value="UniProtKB-UniRule"/>
</dbReference>
<dbReference type="FunFam" id="3.90.170.10:FF:000001">
    <property type="entry name" value="Adenylosuccinate synthetase"/>
    <property type="match status" value="1"/>
</dbReference>
<comment type="function">
    <text evidence="8">Plays an important role in the de novo pathway of purine nucleotide biosynthesis. Catalyzes the first committed step in the biosynthesis of AMP from IMP.</text>
</comment>
<keyword evidence="7 8" id="KW-0342">GTP-binding</keyword>